<protein>
    <submittedName>
        <fullName evidence="2">Uncharacterized protein</fullName>
    </submittedName>
</protein>
<dbReference type="WBParaSite" id="nRc.2.0.1.t03314-RA">
    <property type="protein sequence ID" value="nRc.2.0.1.t03314-RA"/>
    <property type="gene ID" value="nRc.2.0.1.g03314"/>
</dbReference>
<name>A0A915HNN1_ROMCU</name>
<accession>A0A915HNN1</accession>
<proteinExistence type="predicted"/>
<dbReference type="AlphaFoldDB" id="A0A915HNN1"/>
<evidence type="ECO:0000313" key="2">
    <source>
        <dbReference type="WBParaSite" id="nRc.2.0.1.t03314-RA"/>
    </source>
</evidence>
<organism evidence="1 2">
    <name type="scientific">Romanomermis culicivorax</name>
    <name type="common">Nematode worm</name>
    <dbReference type="NCBI Taxonomy" id="13658"/>
    <lineage>
        <taxon>Eukaryota</taxon>
        <taxon>Metazoa</taxon>
        <taxon>Ecdysozoa</taxon>
        <taxon>Nematoda</taxon>
        <taxon>Enoplea</taxon>
        <taxon>Dorylaimia</taxon>
        <taxon>Mermithida</taxon>
        <taxon>Mermithoidea</taxon>
        <taxon>Mermithidae</taxon>
        <taxon>Romanomermis</taxon>
    </lineage>
</organism>
<sequence>MYCGPYLIHPGLLDRPEMRPDKIKESSQFFYGCGTPYLASKLVVLAVDTPELVKQDQKTLVRLLVPLSAGVALPPGISGQ</sequence>
<evidence type="ECO:0000313" key="1">
    <source>
        <dbReference type="Proteomes" id="UP000887565"/>
    </source>
</evidence>
<dbReference type="Proteomes" id="UP000887565">
    <property type="component" value="Unplaced"/>
</dbReference>
<keyword evidence="1" id="KW-1185">Reference proteome</keyword>
<reference evidence="2" key="1">
    <citation type="submission" date="2022-11" db="UniProtKB">
        <authorList>
            <consortium name="WormBaseParasite"/>
        </authorList>
    </citation>
    <scope>IDENTIFICATION</scope>
</reference>